<evidence type="ECO:0000256" key="1">
    <source>
        <dbReference type="ARBA" id="ARBA00004370"/>
    </source>
</evidence>
<comment type="similarity">
    <text evidence="2">Belongs to the TMEM14 family.</text>
</comment>
<proteinExistence type="inferred from homology"/>
<evidence type="ECO:0008006" key="9">
    <source>
        <dbReference type="Google" id="ProtNLM"/>
    </source>
</evidence>
<feature type="transmembrane region" description="Helical" evidence="6">
    <location>
        <begin position="78"/>
        <end position="94"/>
    </location>
</feature>
<dbReference type="EMBL" id="CP110437">
    <property type="protein sequence ID" value="WAQ92817.1"/>
    <property type="molecule type" value="Genomic_DNA"/>
</dbReference>
<reference evidence="7" key="1">
    <citation type="submission" date="2022-10" db="EMBL/GenBank/DDBJ databases">
        <title>Puccinia triticina Genome sequencing and assembly.</title>
        <authorList>
            <person name="Li C."/>
        </authorList>
    </citation>
    <scope>NUCLEOTIDE SEQUENCE</scope>
    <source>
        <strain evidence="7">Pt15</strain>
    </source>
</reference>
<organism evidence="7 8">
    <name type="scientific">Puccinia triticina</name>
    <dbReference type="NCBI Taxonomy" id="208348"/>
    <lineage>
        <taxon>Eukaryota</taxon>
        <taxon>Fungi</taxon>
        <taxon>Dikarya</taxon>
        <taxon>Basidiomycota</taxon>
        <taxon>Pucciniomycotina</taxon>
        <taxon>Pucciniomycetes</taxon>
        <taxon>Pucciniales</taxon>
        <taxon>Pucciniaceae</taxon>
        <taxon>Puccinia</taxon>
    </lineage>
</organism>
<comment type="subcellular location">
    <subcellularLocation>
        <location evidence="1">Membrane</location>
    </subcellularLocation>
</comment>
<dbReference type="PANTHER" id="PTHR12668">
    <property type="entry name" value="TRANSMEMBRANE PROTEIN 14, 15"/>
    <property type="match status" value="1"/>
</dbReference>
<accession>A0ABY7DCX6</accession>
<evidence type="ECO:0000313" key="8">
    <source>
        <dbReference type="Proteomes" id="UP001164743"/>
    </source>
</evidence>
<protein>
    <recommendedName>
        <fullName evidence="9">Transmembrane protein 14C</fullName>
    </recommendedName>
</protein>
<dbReference type="InterPro" id="IPR044890">
    <property type="entry name" value="TMEM14_sf"/>
</dbReference>
<evidence type="ECO:0000256" key="4">
    <source>
        <dbReference type="ARBA" id="ARBA00022989"/>
    </source>
</evidence>
<evidence type="ECO:0000256" key="5">
    <source>
        <dbReference type="ARBA" id="ARBA00023136"/>
    </source>
</evidence>
<evidence type="ECO:0000313" key="7">
    <source>
        <dbReference type="EMBL" id="WAQ92817.1"/>
    </source>
</evidence>
<evidence type="ECO:0000256" key="6">
    <source>
        <dbReference type="SAM" id="Phobius"/>
    </source>
</evidence>
<keyword evidence="4 6" id="KW-1133">Transmembrane helix</keyword>
<evidence type="ECO:0000256" key="3">
    <source>
        <dbReference type="ARBA" id="ARBA00022692"/>
    </source>
</evidence>
<evidence type="ECO:0000256" key="2">
    <source>
        <dbReference type="ARBA" id="ARBA00007590"/>
    </source>
</evidence>
<dbReference type="Gene3D" id="1.10.10.1740">
    <property type="entry name" value="Transmembrane protein 14-like"/>
    <property type="match status" value="1"/>
</dbReference>
<feature type="transmembrane region" description="Helical" evidence="6">
    <location>
        <begin position="54"/>
        <end position="72"/>
    </location>
</feature>
<keyword evidence="5 6" id="KW-0472">Membrane</keyword>
<dbReference type="GeneID" id="77805295"/>
<dbReference type="RefSeq" id="XP_053028372.1">
    <property type="nucleotide sequence ID" value="XM_053164400.1"/>
</dbReference>
<keyword evidence="3 6" id="KW-0812">Transmembrane</keyword>
<keyword evidence="8" id="KW-1185">Reference proteome</keyword>
<dbReference type="Proteomes" id="UP001164743">
    <property type="component" value="Chromosome 17A"/>
</dbReference>
<dbReference type="PANTHER" id="PTHR12668:SF43">
    <property type="entry name" value="TRANSMEMBRANE PROTEIN 14 HOMOLOG"/>
    <property type="match status" value="1"/>
</dbReference>
<dbReference type="InterPro" id="IPR005349">
    <property type="entry name" value="TMEM14"/>
</dbReference>
<name>A0ABY7DCX6_9BASI</name>
<feature type="transmembrane region" description="Helical" evidence="6">
    <location>
        <begin position="106"/>
        <end position="123"/>
    </location>
</feature>
<dbReference type="Pfam" id="PF03647">
    <property type="entry name" value="Tmemb_14"/>
    <property type="match status" value="1"/>
</dbReference>
<sequence length="150" mass="15960">MFDAWDFSSPFGLLMGDENGPDDLILRLSQAPYRTDLHIFKTVSISLSDNDQRAGLPSAYGFLVATGGIMGFVKASSVPSLLAGTVSGGLIALGAHRYQQKGKPDLIFAMSVILALLMGNKFAASRKMMPAGITASLSLVMAVRYGLKML</sequence>
<gene>
    <name evidence="7" type="ORF">PtA15_17A299</name>
</gene>